<dbReference type="GO" id="GO:0005525">
    <property type="term" value="F:GTP binding"/>
    <property type="evidence" value="ECO:0007669"/>
    <property type="project" value="UniProtKB-KW"/>
</dbReference>
<protein>
    <recommendedName>
        <fullName evidence="10">EngB-type G domain-containing protein</fullName>
    </recommendedName>
</protein>
<reference evidence="11" key="1">
    <citation type="submission" date="2018-05" db="EMBL/GenBank/DDBJ databases">
        <authorList>
            <person name="Lanie J.A."/>
            <person name="Ng W.-L."/>
            <person name="Kazmierczak K.M."/>
            <person name="Andrzejewski T.M."/>
            <person name="Davidsen T.M."/>
            <person name="Wayne K.J."/>
            <person name="Tettelin H."/>
            <person name="Glass J.I."/>
            <person name="Rusch D."/>
            <person name="Podicherti R."/>
            <person name="Tsui H.-C.T."/>
            <person name="Winkler M.E."/>
        </authorList>
    </citation>
    <scope>NUCLEOTIDE SEQUENCE</scope>
</reference>
<keyword evidence="3" id="KW-0132">Cell division</keyword>
<evidence type="ECO:0000259" key="10">
    <source>
        <dbReference type="PROSITE" id="PS51706"/>
    </source>
</evidence>
<dbReference type="PANTHER" id="PTHR11649">
    <property type="entry name" value="MSS1/TRME-RELATED GTP-BINDING PROTEIN"/>
    <property type="match status" value="1"/>
</dbReference>
<evidence type="ECO:0000256" key="4">
    <source>
        <dbReference type="ARBA" id="ARBA00022723"/>
    </source>
</evidence>
<evidence type="ECO:0000313" key="11">
    <source>
        <dbReference type="EMBL" id="SUZ83592.1"/>
    </source>
</evidence>
<evidence type="ECO:0000256" key="6">
    <source>
        <dbReference type="ARBA" id="ARBA00022842"/>
    </source>
</evidence>
<dbReference type="GO" id="GO:0000917">
    <property type="term" value="P:division septum assembly"/>
    <property type="evidence" value="ECO:0007669"/>
    <property type="project" value="UniProtKB-KW"/>
</dbReference>
<dbReference type="PROSITE" id="PS51706">
    <property type="entry name" value="G_ENGB"/>
    <property type="match status" value="1"/>
</dbReference>
<dbReference type="GO" id="GO:0005829">
    <property type="term" value="C:cytosol"/>
    <property type="evidence" value="ECO:0007669"/>
    <property type="project" value="TreeGrafter"/>
</dbReference>
<dbReference type="InterPro" id="IPR030393">
    <property type="entry name" value="G_ENGB_dom"/>
</dbReference>
<dbReference type="InterPro" id="IPR027417">
    <property type="entry name" value="P-loop_NTPase"/>
</dbReference>
<dbReference type="PANTHER" id="PTHR11649:SF13">
    <property type="entry name" value="ENGB-TYPE G DOMAIN-CONTAINING PROTEIN"/>
    <property type="match status" value="1"/>
</dbReference>
<keyword evidence="9" id="KW-0131">Cell cycle</keyword>
<sequence length="195" mass="21832">MTFEKINFLTSVANLDQCPDDFGSEIAFVGKSNAGKSTAINVIANRKNIAKTSKTPGRTQLINFFNLEDNRRLVDLPGYGFAKASKTKQKLWGRLVSNYLESRGSLNGVVLIVDIRRGIGEMDRMFLDFFLPLNKTLHILLTKSDKLNKQHQLEQLTQVEDAYGSVATVQVFSGLKKTGDHIAREVITRMLNNPN</sequence>
<evidence type="ECO:0000256" key="3">
    <source>
        <dbReference type="ARBA" id="ARBA00022618"/>
    </source>
</evidence>
<keyword evidence="8" id="KW-0717">Septation</keyword>
<dbReference type="SUPFAM" id="SSF52540">
    <property type="entry name" value="P-loop containing nucleoside triphosphate hydrolases"/>
    <property type="match status" value="1"/>
</dbReference>
<proteinExistence type="inferred from homology"/>
<dbReference type="HAMAP" id="MF_00321">
    <property type="entry name" value="GTPase_EngB"/>
    <property type="match status" value="1"/>
</dbReference>
<comment type="similarity">
    <text evidence="2">Belongs to the TRAFAC class TrmE-Era-EngA-EngB-Septin-like GTPase superfamily. EngB GTPase family.</text>
</comment>
<comment type="cofactor">
    <cofactor evidence="1">
        <name>Mg(2+)</name>
        <dbReference type="ChEBI" id="CHEBI:18420"/>
    </cofactor>
</comment>
<evidence type="ECO:0000256" key="1">
    <source>
        <dbReference type="ARBA" id="ARBA00001946"/>
    </source>
</evidence>
<gene>
    <name evidence="11" type="ORF">METZ01_LOCUS36446</name>
</gene>
<accession>A0A381QVY6</accession>
<feature type="domain" description="EngB-type G" evidence="10">
    <location>
        <begin position="22"/>
        <end position="193"/>
    </location>
</feature>
<dbReference type="InterPro" id="IPR006073">
    <property type="entry name" value="GTP-bd"/>
</dbReference>
<dbReference type="Gene3D" id="3.40.50.300">
    <property type="entry name" value="P-loop containing nucleotide triphosphate hydrolases"/>
    <property type="match status" value="1"/>
</dbReference>
<dbReference type="FunFam" id="3.40.50.300:FF:000098">
    <property type="entry name" value="Probable GTP-binding protein EngB"/>
    <property type="match status" value="1"/>
</dbReference>
<name>A0A381QVY6_9ZZZZ</name>
<dbReference type="GO" id="GO:0046872">
    <property type="term" value="F:metal ion binding"/>
    <property type="evidence" value="ECO:0007669"/>
    <property type="project" value="UniProtKB-KW"/>
</dbReference>
<keyword evidence="5" id="KW-0547">Nucleotide-binding</keyword>
<keyword evidence="6" id="KW-0460">Magnesium</keyword>
<dbReference type="Pfam" id="PF01926">
    <property type="entry name" value="MMR_HSR1"/>
    <property type="match status" value="1"/>
</dbReference>
<organism evidence="11">
    <name type="scientific">marine metagenome</name>
    <dbReference type="NCBI Taxonomy" id="408172"/>
    <lineage>
        <taxon>unclassified sequences</taxon>
        <taxon>metagenomes</taxon>
        <taxon>ecological metagenomes</taxon>
    </lineage>
</organism>
<dbReference type="EMBL" id="UINC01001558">
    <property type="protein sequence ID" value="SUZ83592.1"/>
    <property type="molecule type" value="Genomic_DNA"/>
</dbReference>
<keyword evidence="7" id="KW-0342">GTP-binding</keyword>
<evidence type="ECO:0000256" key="7">
    <source>
        <dbReference type="ARBA" id="ARBA00023134"/>
    </source>
</evidence>
<evidence type="ECO:0000256" key="2">
    <source>
        <dbReference type="ARBA" id="ARBA00009638"/>
    </source>
</evidence>
<evidence type="ECO:0000256" key="9">
    <source>
        <dbReference type="ARBA" id="ARBA00023306"/>
    </source>
</evidence>
<keyword evidence="4" id="KW-0479">Metal-binding</keyword>
<dbReference type="NCBIfam" id="TIGR03598">
    <property type="entry name" value="GTPase_YsxC"/>
    <property type="match status" value="1"/>
</dbReference>
<dbReference type="AlphaFoldDB" id="A0A381QVY6"/>
<evidence type="ECO:0000256" key="8">
    <source>
        <dbReference type="ARBA" id="ARBA00023210"/>
    </source>
</evidence>
<dbReference type="CDD" id="cd01876">
    <property type="entry name" value="YihA_EngB"/>
    <property type="match status" value="1"/>
</dbReference>
<evidence type="ECO:0000256" key="5">
    <source>
        <dbReference type="ARBA" id="ARBA00022741"/>
    </source>
</evidence>
<dbReference type="InterPro" id="IPR019987">
    <property type="entry name" value="GTP-bd_ribosome_bio_YsxC"/>
</dbReference>